<protein>
    <submittedName>
        <fullName evidence="1">Uncharacterized protein</fullName>
    </submittedName>
</protein>
<organism evidence="1 2">
    <name type="scientific">Noviherbaspirillum aridicola</name>
    <dbReference type="NCBI Taxonomy" id="2849687"/>
    <lineage>
        <taxon>Bacteria</taxon>
        <taxon>Pseudomonadati</taxon>
        <taxon>Pseudomonadota</taxon>
        <taxon>Betaproteobacteria</taxon>
        <taxon>Burkholderiales</taxon>
        <taxon>Oxalobacteraceae</taxon>
        <taxon>Noviherbaspirillum</taxon>
    </lineage>
</organism>
<dbReference type="RefSeq" id="WP_220808239.1">
    <property type="nucleotide sequence ID" value="NZ_BPMK01000008.1"/>
</dbReference>
<comment type="caution">
    <text evidence="1">The sequence shown here is derived from an EMBL/GenBank/DDBJ whole genome shotgun (WGS) entry which is preliminary data.</text>
</comment>
<dbReference type="EMBL" id="BPMK01000008">
    <property type="protein sequence ID" value="GIZ52074.1"/>
    <property type="molecule type" value="Genomic_DNA"/>
</dbReference>
<sequence length="129" mass="14661">MFETARFALYPLAPIVARQLAEYLLRDESLVAKVPALRDRPPEDAIQLARRIEADGERGACRMWGIMTREDKTLIGMVITRNTTAGFDLELLVSSKHDVYDPTDEVCDPVLEWLDDNSDVVWHPPVTLH</sequence>
<evidence type="ECO:0000313" key="2">
    <source>
        <dbReference type="Proteomes" id="UP000887222"/>
    </source>
</evidence>
<accession>A0ABQ4Q4P1</accession>
<dbReference type="Proteomes" id="UP000887222">
    <property type="component" value="Unassembled WGS sequence"/>
</dbReference>
<gene>
    <name evidence="1" type="ORF">NCCP691_20880</name>
</gene>
<evidence type="ECO:0000313" key="1">
    <source>
        <dbReference type="EMBL" id="GIZ52074.1"/>
    </source>
</evidence>
<dbReference type="Gene3D" id="3.40.630.30">
    <property type="match status" value="1"/>
</dbReference>
<reference evidence="1 2" key="1">
    <citation type="journal article" date="2022" name="Int. J. Syst. Evol. Microbiol.">
        <title>Noviherbaspirillum aridicola sp. nov., isolated from an arid soil in Pakistan.</title>
        <authorList>
            <person name="Khan I.U."/>
            <person name="Saqib M."/>
            <person name="Amin A."/>
            <person name="Hussain F."/>
            <person name="Li L."/>
            <person name="Liu Y.H."/>
            <person name="Fang B.Z."/>
            <person name="Ahmed I."/>
            <person name="Li W.J."/>
        </authorList>
    </citation>
    <scope>NUCLEOTIDE SEQUENCE [LARGE SCALE GENOMIC DNA]</scope>
    <source>
        <strain evidence="1 2">NCCP-691</strain>
    </source>
</reference>
<name>A0ABQ4Q4P1_9BURK</name>
<keyword evidence="2" id="KW-1185">Reference proteome</keyword>
<proteinExistence type="predicted"/>